<reference evidence="6 7" key="1">
    <citation type="submission" date="2019-11" db="EMBL/GenBank/DDBJ databases">
        <title>Novel species isolated from a subtropical stream in China.</title>
        <authorList>
            <person name="Lu H."/>
        </authorList>
    </citation>
    <scope>NUCLEOTIDE SEQUENCE [LARGE SCALE GENOMIC DNA]</scope>
    <source>
        <strain evidence="6 7">FT26W</strain>
    </source>
</reference>
<dbReference type="InterPro" id="IPR051829">
    <property type="entry name" value="Multiheme_Cytochr_ET"/>
</dbReference>
<feature type="signal peptide" evidence="3">
    <location>
        <begin position="1"/>
        <end position="24"/>
    </location>
</feature>
<name>A0A844DEJ3_9BURK</name>
<feature type="domain" description="Doubled CXXCH motif" evidence="4">
    <location>
        <begin position="179"/>
        <end position="221"/>
    </location>
</feature>
<gene>
    <name evidence="6" type="ORF">GJ698_21665</name>
</gene>
<dbReference type="NCBIfam" id="TIGR01905">
    <property type="entry name" value="paired_CXXCH_1"/>
    <property type="match status" value="2"/>
</dbReference>
<sequence>MKILRLVSILAFAAGMVTSFPAAAAETLTADQGNDLVLKGDAKCTACHDESDNPQLLQIGKSKHGTRADGRTPTCTSCHGASDAHADSKTQQRPAPDRTFTKNSKTPVADRNDACLSCHDKDAKRSHWAGSIHDARDVACTSCHQVHTGHDKVRDKRTQPEVCYACHKEQRGQVNRPSHHPIPEGKMACSDCHNPHGSVGPKLLKRDSVNDTCYTCHMEKRGPFVHNHEPVSEDCTLCHNPHGTTAENMLKARPPFLCHQCHTPHGGFIPQVTGAQATAPTASTPGKSGAWVTQGRACNNCHTQVHGSNNPTVTNPTPQFMFR</sequence>
<feature type="chain" id="PRO_5032403375" evidence="3">
    <location>
        <begin position="25"/>
        <end position="323"/>
    </location>
</feature>
<evidence type="ECO:0000259" key="4">
    <source>
        <dbReference type="Pfam" id="PF09699"/>
    </source>
</evidence>
<dbReference type="Gene3D" id="1.10.1130.10">
    <property type="entry name" value="Flavocytochrome C3, Chain A"/>
    <property type="match status" value="1"/>
</dbReference>
<feature type="compositionally biased region" description="Basic and acidic residues" evidence="2">
    <location>
        <begin position="82"/>
        <end position="100"/>
    </location>
</feature>
<dbReference type="InterPro" id="IPR010177">
    <property type="entry name" value="Paired_CXXCH_1"/>
</dbReference>
<keyword evidence="1 3" id="KW-0732">Signal</keyword>
<dbReference type="Gene3D" id="3.90.10.10">
    <property type="entry name" value="Cytochrome C3"/>
    <property type="match status" value="1"/>
</dbReference>
<feature type="domain" description="Doubled CXXCH motif" evidence="4">
    <location>
        <begin position="228"/>
        <end position="264"/>
    </location>
</feature>
<accession>A0A844DEJ3</accession>
<dbReference type="InterPro" id="IPR020015">
    <property type="entry name" value="Decahaem_cyt-c_DmsE"/>
</dbReference>
<dbReference type="Pfam" id="PF22678">
    <property type="entry name" value="Cytochrom_c_NrfB-like"/>
    <property type="match status" value="1"/>
</dbReference>
<dbReference type="PANTHER" id="PTHR35038">
    <property type="entry name" value="DISSIMILATORY SULFITE REDUCTASE SIRA"/>
    <property type="match status" value="1"/>
</dbReference>
<evidence type="ECO:0000256" key="1">
    <source>
        <dbReference type="ARBA" id="ARBA00022729"/>
    </source>
</evidence>
<keyword evidence="7" id="KW-1185">Reference proteome</keyword>
<evidence type="ECO:0000313" key="6">
    <source>
        <dbReference type="EMBL" id="MRW86680.1"/>
    </source>
</evidence>
<organism evidence="6 7">
    <name type="scientific">Duganella aquatilis</name>
    <dbReference type="NCBI Taxonomy" id="2666082"/>
    <lineage>
        <taxon>Bacteria</taxon>
        <taxon>Pseudomonadati</taxon>
        <taxon>Pseudomonadota</taxon>
        <taxon>Betaproteobacteria</taxon>
        <taxon>Burkholderiales</taxon>
        <taxon>Oxalobacteraceae</taxon>
        <taxon>Telluria group</taxon>
        <taxon>Duganella</taxon>
    </lineage>
</organism>
<evidence type="ECO:0000313" key="7">
    <source>
        <dbReference type="Proteomes" id="UP000439986"/>
    </source>
</evidence>
<feature type="region of interest" description="Disordered" evidence="2">
    <location>
        <begin position="55"/>
        <end position="106"/>
    </location>
</feature>
<dbReference type="Pfam" id="PF09699">
    <property type="entry name" value="Paired_CXXCH_1"/>
    <property type="match status" value="2"/>
</dbReference>
<comment type="caution">
    <text evidence="6">The sequence shown here is derived from an EMBL/GenBank/DDBJ whole genome shotgun (WGS) entry which is preliminary data.</text>
</comment>
<dbReference type="InterPro" id="IPR053875">
    <property type="entry name" value="Cytochrom_c_NrfB-like_dom"/>
</dbReference>
<proteinExistence type="predicted"/>
<feature type="domain" description="Cytochrome c-type protein NrfB-like" evidence="5">
    <location>
        <begin position="75"/>
        <end position="154"/>
    </location>
</feature>
<dbReference type="NCBIfam" id="TIGR03508">
    <property type="entry name" value="decahem_SO"/>
    <property type="match status" value="1"/>
</dbReference>
<dbReference type="EMBL" id="WKJL01000018">
    <property type="protein sequence ID" value="MRW86680.1"/>
    <property type="molecule type" value="Genomic_DNA"/>
</dbReference>
<dbReference type="GO" id="GO:0016491">
    <property type="term" value="F:oxidoreductase activity"/>
    <property type="evidence" value="ECO:0007669"/>
    <property type="project" value="TreeGrafter"/>
</dbReference>
<dbReference type="RefSeq" id="WP_154359935.1">
    <property type="nucleotide sequence ID" value="NZ_WKJL01000018.1"/>
</dbReference>
<dbReference type="SUPFAM" id="SSF48695">
    <property type="entry name" value="Multiheme cytochromes"/>
    <property type="match status" value="1"/>
</dbReference>
<evidence type="ECO:0000256" key="3">
    <source>
        <dbReference type="SAM" id="SignalP"/>
    </source>
</evidence>
<protein>
    <submittedName>
        <fullName evidence="6">DmsE family decaheme c-type cytochrome</fullName>
    </submittedName>
</protein>
<dbReference type="PANTHER" id="PTHR35038:SF8">
    <property type="entry name" value="C-TYPE POLYHEME CYTOCHROME OMCC"/>
    <property type="match status" value="1"/>
</dbReference>
<dbReference type="AlphaFoldDB" id="A0A844DEJ3"/>
<evidence type="ECO:0000256" key="2">
    <source>
        <dbReference type="SAM" id="MobiDB-lite"/>
    </source>
</evidence>
<dbReference type="InterPro" id="IPR036280">
    <property type="entry name" value="Multihaem_cyt_sf"/>
</dbReference>
<dbReference type="Proteomes" id="UP000439986">
    <property type="component" value="Unassembled WGS sequence"/>
</dbReference>
<evidence type="ECO:0000259" key="5">
    <source>
        <dbReference type="Pfam" id="PF22678"/>
    </source>
</evidence>